<gene>
    <name evidence="1" type="ORF">SSSM5_050</name>
</gene>
<dbReference type="Proteomes" id="UP000006526">
    <property type="component" value="Segment"/>
</dbReference>
<proteinExistence type="predicted"/>
<accession>E3SK90</accession>
<sequence>MPQFTLICTDEDNTVSRKEFEATVLDEVVEKTADFLKGVGYCFEDLQTQVYPLPDETPDYDTLYRNSDT</sequence>
<dbReference type="OrthoDB" id="23547at10239"/>
<evidence type="ECO:0000313" key="2">
    <source>
        <dbReference type="Proteomes" id="UP000006526"/>
    </source>
</evidence>
<reference evidence="1 2" key="1">
    <citation type="journal article" date="2010" name="Environ. Microbiol.">
        <title>Genomic analysis of oceanic cyanobacterial myoviruses compared with T4-like myoviruses from diverse hosts and environments.</title>
        <authorList>
            <person name="Sullivan M.B."/>
            <person name="Huang K.H."/>
            <person name="Ignacio-Espinoza J.C."/>
            <person name="Berlin A.M."/>
            <person name="Kelly L."/>
            <person name="Weigele P.R."/>
            <person name="DeFrancesco A.S."/>
            <person name="Kern S.E."/>
            <person name="Thompson L.R."/>
            <person name="Young S."/>
            <person name="Yandava C."/>
            <person name="Fu R."/>
            <person name="Krastins B."/>
            <person name="Chase M."/>
            <person name="Sarracino D."/>
            <person name="Osburne M.S."/>
            <person name="Henn M.R."/>
            <person name="Chisholm S.W."/>
        </authorList>
    </citation>
    <scope>NUCLEOTIDE SEQUENCE [LARGE SCALE GENOMIC DNA]</scope>
    <source>
        <strain evidence="1">8102-12</strain>
    </source>
</reference>
<dbReference type="RefSeq" id="YP_004324653.1">
    <property type="nucleotide sequence ID" value="NC_015289.1"/>
</dbReference>
<dbReference type="EMBL" id="GU071097">
    <property type="protein sequence ID" value="ADO98020.1"/>
    <property type="molecule type" value="Genomic_DNA"/>
</dbReference>
<organism evidence="1 2">
    <name type="scientific">Synechococcus phage S-SSM5</name>
    <dbReference type="NCBI Taxonomy" id="445685"/>
    <lineage>
        <taxon>Viruses</taxon>
        <taxon>Duplodnaviria</taxon>
        <taxon>Heunggongvirae</taxon>
        <taxon>Uroviricota</taxon>
        <taxon>Caudoviricetes</taxon>
        <taxon>Pantevenvirales</taxon>
        <taxon>Kyanoviridae</taxon>
        <taxon>Glaucusvirus</taxon>
        <taxon>Glaucusvirus ssm5</taxon>
    </lineage>
</organism>
<keyword evidence="2" id="KW-1185">Reference proteome</keyword>
<protein>
    <submittedName>
        <fullName evidence="1">Uncharacterized protein</fullName>
    </submittedName>
</protein>
<dbReference type="KEGG" id="vg:10329315"/>
<dbReference type="GeneID" id="10329315"/>
<name>E3SK90_9CAUD</name>
<evidence type="ECO:0000313" key="1">
    <source>
        <dbReference type="EMBL" id="ADO98020.1"/>
    </source>
</evidence>